<evidence type="ECO:0000256" key="1">
    <source>
        <dbReference type="SAM" id="Phobius"/>
    </source>
</evidence>
<accession>A0A6C0AIB4</accession>
<dbReference type="AlphaFoldDB" id="A0A6C0AIB4"/>
<name>A0A6C0AIB4_9ZZZZ</name>
<reference evidence="2" key="1">
    <citation type="journal article" date="2020" name="Nature">
        <title>Giant virus diversity and host interactions through global metagenomics.</title>
        <authorList>
            <person name="Schulz F."/>
            <person name="Roux S."/>
            <person name="Paez-Espino D."/>
            <person name="Jungbluth S."/>
            <person name="Walsh D.A."/>
            <person name="Denef V.J."/>
            <person name="McMahon K.D."/>
            <person name="Konstantinidis K.T."/>
            <person name="Eloe-Fadrosh E.A."/>
            <person name="Kyrpides N.C."/>
            <person name="Woyke T."/>
        </authorList>
    </citation>
    <scope>NUCLEOTIDE SEQUENCE</scope>
    <source>
        <strain evidence="2">GVMAG-S-1035237-23</strain>
    </source>
</reference>
<organism evidence="2">
    <name type="scientific">viral metagenome</name>
    <dbReference type="NCBI Taxonomy" id="1070528"/>
    <lineage>
        <taxon>unclassified sequences</taxon>
        <taxon>metagenomes</taxon>
        <taxon>organismal metagenomes</taxon>
    </lineage>
</organism>
<evidence type="ECO:0000313" key="2">
    <source>
        <dbReference type="EMBL" id="QHS79396.1"/>
    </source>
</evidence>
<feature type="transmembrane region" description="Helical" evidence="1">
    <location>
        <begin position="130"/>
        <end position="152"/>
    </location>
</feature>
<dbReference type="EMBL" id="MN740642">
    <property type="protein sequence ID" value="QHS79396.1"/>
    <property type="molecule type" value="Genomic_DNA"/>
</dbReference>
<proteinExistence type="predicted"/>
<keyword evidence="1" id="KW-1133">Transmembrane helix</keyword>
<protein>
    <submittedName>
        <fullName evidence="2">Uncharacterized protein</fullName>
    </submittedName>
</protein>
<feature type="transmembrane region" description="Helical" evidence="1">
    <location>
        <begin position="96"/>
        <end position="118"/>
    </location>
</feature>
<sequence>MEQTFWNGREYIAKGLVDGLLASAYLWIFWMPFITAAALPLNVAQVKMFLCQKAQNQTIYSPNSTGNRTSSFETSAQADHQIQDNSEIYSKNVTGLTVLWCLGLFFVCLCFFLAHILIQWARLDWNSTMLFNFILAIAITIIEICFFVGVGLKYNSYDLNYAYSKLNI</sequence>
<keyword evidence="1" id="KW-0472">Membrane</keyword>
<feature type="transmembrane region" description="Helical" evidence="1">
    <location>
        <begin position="20"/>
        <end position="43"/>
    </location>
</feature>
<keyword evidence="1" id="KW-0812">Transmembrane</keyword>